<evidence type="ECO:0000256" key="2">
    <source>
        <dbReference type="SAM" id="Phobius"/>
    </source>
</evidence>
<proteinExistence type="predicted"/>
<gene>
    <name evidence="3" type="ORF">PHYPA_018166</name>
</gene>
<evidence type="ECO:0000313" key="3">
    <source>
        <dbReference type="EMBL" id="PNR40763.1"/>
    </source>
</evidence>
<protein>
    <submittedName>
        <fullName evidence="3 4">Uncharacterized protein</fullName>
    </submittedName>
</protein>
<feature type="compositionally biased region" description="Polar residues" evidence="1">
    <location>
        <begin position="379"/>
        <end position="388"/>
    </location>
</feature>
<dbReference type="InParanoid" id="A0A2K1JGS5"/>
<keyword evidence="2" id="KW-0812">Transmembrane</keyword>
<feature type="compositionally biased region" description="Low complexity" evidence="1">
    <location>
        <begin position="414"/>
        <end position="431"/>
    </location>
</feature>
<feature type="transmembrane region" description="Helical" evidence="2">
    <location>
        <begin position="546"/>
        <end position="579"/>
    </location>
</feature>
<reference evidence="4" key="3">
    <citation type="submission" date="2020-12" db="UniProtKB">
        <authorList>
            <consortium name="EnsemblPlants"/>
        </authorList>
    </citation>
    <scope>IDENTIFICATION</scope>
</reference>
<feature type="region of interest" description="Disordered" evidence="1">
    <location>
        <begin position="510"/>
        <end position="531"/>
    </location>
</feature>
<evidence type="ECO:0000256" key="1">
    <source>
        <dbReference type="SAM" id="MobiDB-lite"/>
    </source>
</evidence>
<accession>A0A2K1JGS5</accession>
<feature type="region of interest" description="Disordered" evidence="1">
    <location>
        <begin position="365"/>
        <end position="450"/>
    </location>
</feature>
<evidence type="ECO:0000313" key="5">
    <source>
        <dbReference type="Proteomes" id="UP000006727"/>
    </source>
</evidence>
<keyword evidence="2" id="KW-0472">Membrane</keyword>
<sequence length="601" mass="64879">MAEISSGSKLSLWPKLKKKIGSAAKKTTKKKQKVNPFASQGLEKFAVLMSELQAKKASLVDKTGNSVSAARYLSRSAQEWTATTLARTASRCRERESPKASALLLQQTSSPSNPHLKERVEIETIDFSQSFSFPDPRHETQDGSYGFGFGPEALIIGDLKEETASTPISLEDAEKSEERRASCGGLDVEEKAGCSGRIAGSASLPERSERLIRNGQLLMLEKGWARSPSSVFALLVALGACLGGRVTKLGNSVVELLILSVMVRLQKGKTYAQLLRSLVSRHIVPYFSIRVPRGLTLLPLVSRKTSTEPGANSKNSEGQTGELPKPEIKSDYDECLGVTLPVALESSSSPLSPVDNCPASAILPRAEASDDSPRPLIKVSTSFLTPASSPDRETSSPTRRFVKKLSSKLKSKASRSSPPASSAPGSPLSDSCITSGGLSSRRHSRSFFSRRDKEKELLEDSSGWPTDEVFSDGNLSSKRRCIMAKKCSFRKDKTPEPSISKSSVIRKSPLGRMSSSKAMDPASSADITSSSSSGVFDVKVKNFELLLTVGLLVALTFLVVSRFSAIVATSVMFLVLSYVYKDSSYPARKVQRSPPVRGRLG</sequence>
<feature type="compositionally biased region" description="Polar residues" evidence="1">
    <location>
        <begin position="305"/>
        <end position="319"/>
    </location>
</feature>
<dbReference type="EMBL" id="ABEU02000014">
    <property type="protein sequence ID" value="PNR40763.1"/>
    <property type="molecule type" value="Genomic_DNA"/>
</dbReference>
<organism evidence="3">
    <name type="scientific">Physcomitrium patens</name>
    <name type="common">Spreading-leaved earth moss</name>
    <name type="synonym">Physcomitrella patens</name>
    <dbReference type="NCBI Taxonomy" id="3218"/>
    <lineage>
        <taxon>Eukaryota</taxon>
        <taxon>Viridiplantae</taxon>
        <taxon>Streptophyta</taxon>
        <taxon>Embryophyta</taxon>
        <taxon>Bryophyta</taxon>
        <taxon>Bryophytina</taxon>
        <taxon>Bryopsida</taxon>
        <taxon>Funariidae</taxon>
        <taxon>Funariales</taxon>
        <taxon>Funariaceae</taxon>
        <taxon>Physcomitrium</taxon>
    </lineage>
</organism>
<dbReference type="PaxDb" id="3218-PP1S79_249V6.1"/>
<reference evidence="3 5" key="1">
    <citation type="journal article" date="2008" name="Science">
        <title>The Physcomitrella genome reveals evolutionary insights into the conquest of land by plants.</title>
        <authorList>
            <person name="Rensing S."/>
            <person name="Lang D."/>
            <person name="Zimmer A."/>
            <person name="Terry A."/>
            <person name="Salamov A."/>
            <person name="Shapiro H."/>
            <person name="Nishiyama T."/>
            <person name="Perroud P.-F."/>
            <person name="Lindquist E."/>
            <person name="Kamisugi Y."/>
            <person name="Tanahashi T."/>
            <person name="Sakakibara K."/>
            <person name="Fujita T."/>
            <person name="Oishi K."/>
            <person name="Shin-I T."/>
            <person name="Kuroki Y."/>
            <person name="Toyoda A."/>
            <person name="Suzuki Y."/>
            <person name="Hashimoto A."/>
            <person name="Yamaguchi K."/>
            <person name="Sugano A."/>
            <person name="Kohara Y."/>
            <person name="Fujiyama A."/>
            <person name="Anterola A."/>
            <person name="Aoki S."/>
            <person name="Ashton N."/>
            <person name="Barbazuk W.B."/>
            <person name="Barker E."/>
            <person name="Bennetzen J."/>
            <person name="Bezanilla M."/>
            <person name="Blankenship R."/>
            <person name="Cho S.H."/>
            <person name="Dutcher S."/>
            <person name="Estelle M."/>
            <person name="Fawcett J.A."/>
            <person name="Gundlach H."/>
            <person name="Hanada K."/>
            <person name="Heyl A."/>
            <person name="Hicks K.A."/>
            <person name="Hugh J."/>
            <person name="Lohr M."/>
            <person name="Mayer K."/>
            <person name="Melkozernov A."/>
            <person name="Murata T."/>
            <person name="Nelson D."/>
            <person name="Pils B."/>
            <person name="Prigge M."/>
            <person name="Reiss B."/>
            <person name="Renner T."/>
            <person name="Rombauts S."/>
            <person name="Rushton P."/>
            <person name="Sanderfoot A."/>
            <person name="Schween G."/>
            <person name="Shiu S.-H."/>
            <person name="Stueber K."/>
            <person name="Theodoulou F.L."/>
            <person name="Tu H."/>
            <person name="Van de Peer Y."/>
            <person name="Verrier P.J."/>
            <person name="Waters E."/>
            <person name="Wood A."/>
            <person name="Yang L."/>
            <person name="Cove D."/>
            <person name="Cuming A."/>
            <person name="Hasebe M."/>
            <person name="Lucas S."/>
            <person name="Mishler D.B."/>
            <person name="Reski R."/>
            <person name="Grigoriev I."/>
            <person name="Quatrano R.S."/>
            <person name="Boore J.L."/>
        </authorList>
    </citation>
    <scope>NUCLEOTIDE SEQUENCE [LARGE SCALE GENOMIC DNA]</scope>
    <source>
        <strain evidence="4 5">cv. Gransden 2004</strain>
    </source>
</reference>
<feature type="compositionally biased region" description="Basic residues" evidence="1">
    <location>
        <begin position="400"/>
        <end position="413"/>
    </location>
</feature>
<dbReference type="AlphaFoldDB" id="A0A2K1JGS5"/>
<dbReference type="Gramene" id="Pp3c14_7600V3.1">
    <property type="protein sequence ID" value="PAC:32961841.CDS.1"/>
    <property type="gene ID" value="Pp3c14_7600"/>
</dbReference>
<dbReference type="Gramene" id="Pp3c14_7600V3.2">
    <property type="protein sequence ID" value="PAC:32961842.CDS.1"/>
    <property type="gene ID" value="Pp3c14_7600"/>
</dbReference>
<name>A0A2K1JGS5_PHYPA</name>
<evidence type="ECO:0000313" key="4">
    <source>
        <dbReference type="EnsemblPlants" id="PAC:32961841.CDS.1"/>
    </source>
</evidence>
<keyword evidence="2" id="KW-1133">Transmembrane helix</keyword>
<feature type="region of interest" description="Disordered" evidence="1">
    <location>
        <begin position="305"/>
        <end position="328"/>
    </location>
</feature>
<dbReference type="EnsemblPlants" id="Pp3c14_7600V3.1">
    <property type="protein sequence ID" value="PAC:32961841.CDS.1"/>
    <property type="gene ID" value="Pp3c14_7600"/>
</dbReference>
<dbReference type="EnsemblPlants" id="Pp3c14_7600V3.2">
    <property type="protein sequence ID" value="PAC:32961842.CDS.1"/>
    <property type="gene ID" value="Pp3c14_7600"/>
</dbReference>
<reference evidence="3 5" key="2">
    <citation type="journal article" date="2018" name="Plant J.">
        <title>The Physcomitrella patens chromosome-scale assembly reveals moss genome structure and evolution.</title>
        <authorList>
            <person name="Lang D."/>
            <person name="Ullrich K.K."/>
            <person name="Murat F."/>
            <person name="Fuchs J."/>
            <person name="Jenkins J."/>
            <person name="Haas F.B."/>
            <person name="Piednoel M."/>
            <person name="Gundlach H."/>
            <person name="Van Bel M."/>
            <person name="Meyberg R."/>
            <person name="Vives C."/>
            <person name="Morata J."/>
            <person name="Symeonidi A."/>
            <person name="Hiss M."/>
            <person name="Muchero W."/>
            <person name="Kamisugi Y."/>
            <person name="Saleh O."/>
            <person name="Blanc G."/>
            <person name="Decker E.L."/>
            <person name="van Gessel N."/>
            <person name="Grimwood J."/>
            <person name="Hayes R.D."/>
            <person name="Graham S.W."/>
            <person name="Gunter L.E."/>
            <person name="McDaniel S.F."/>
            <person name="Hoernstein S.N.W."/>
            <person name="Larsson A."/>
            <person name="Li F.W."/>
            <person name="Perroud P.F."/>
            <person name="Phillips J."/>
            <person name="Ranjan P."/>
            <person name="Rokshar D.S."/>
            <person name="Rothfels C.J."/>
            <person name="Schneider L."/>
            <person name="Shu S."/>
            <person name="Stevenson D.W."/>
            <person name="Thummler F."/>
            <person name="Tillich M."/>
            <person name="Villarreal Aguilar J.C."/>
            <person name="Widiez T."/>
            <person name="Wong G.K."/>
            <person name="Wymore A."/>
            <person name="Zhang Y."/>
            <person name="Zimmer A.D."/>
            <person name="Quatrano R.S."/>
            <person name="Mayer K.F.X."/>
            <person name="Goodstein D."/>
            <person name="Casacuberta J.M."/>
            <person name="Vandepoele K."/>
            <person name="Reski R."/>
            <person name="Cuming A.C."/>
            <person name="Tuskan G.A."/>
            <person name="Maumus F."/>
            <person name="Salse J."/>
            <person name="Schmutz J."/>
            <person name="Rensing S.A."/>
        </authorList>
    </citation>
    <scope>NUCLEOTIDE SEQUENCE [LARGE SCALE GENOMIC DNA]</scope>
    <source>
        <strain evidence="4 5">cv. Gransden 2004</strain>
    </source>
</reference>
<dbReference type="Proteomes" id="UP000006727">
    <property type="component" value="Chromosome 14"/>
</dbReference>
<keyword evidence="5" id="KW-1185">Reference proteome</keyword>